<dbReference type="Proteomes" id="UP000251584">
    <property type="component" value="Unassembled WGS sequence"/>
</dbReference>
<dbReference type="Pfam" id="PF00577">
    <property type="entry name" value="Usher"/>
    <property type="match status" value="1"/>
</dbReference>
<dbReference type="GO" id="GO:0009297">
    <property type="term" value="P:pilus assembly"/>
    <property type="evidence" value="ECO:0007669"/>
    <property type="project" value="InterPro"/>
</dbReference>
<evidence type="ECO:0000256" key="1">
    <source>
        <dbReference type="ARBA" id="ARBA00004571"/>
    </source>
</evidence>
<reference evidence="11 12" key="1">
    <citation type="submission" date="2018-06" db="EMBL/GenBank/DDBJ databases">
        <authorList>
            <consortium name="Pathogen Informatics"/>
            <person name="Doyle S."/>
        </authorList>
    </citation>
    <scope>NUCLEOTIDE SEQUENCE [LARGE SCALE GENOMIC DNA]</scope>
    <source>
        <strain evidence="11 12">NCTC10786</strain>
    </source>
</reference>
<evidence type="ECO:0000256" key="3">
    <source>
        <dbReference type="ARBA" id="ARBA00022448"/>
    </source>
</evidence>
<feature type="chain" id="PRO_5016025105" evidence="9">
    <location>
        <begin position="23"/>
        <end position="564"/>
    </location>
</feature>
<keyword evidence="7 8" id="KW-0998">Cell outer membrane</keyword>
<keyword evidence="3 8" id="KW-0813">Transport</keyword>
<gene>
    <name evidence="11" type="primary">htrE_4</name>
    <name evidence="11" type="ORF">NCTC10786_02827</name>
</gene>
<keyword evidence="4 8" id="KW-0812">Transmembrane</keyword>
<evidence type="ECO:0000313" key="11">
    <source>
        <dbReference type="EMBL" id="SQB29055.1"/>
    </source>
</evidence>
<dbReference type="PANTHER" id="PTHR30451">
    <property type="entry name" value="OUTER MEMBRANE USHER PROTEIN"/>
    <property type="match status" value="1"/>
</dbReference>
<keyword evidence="5 9" id="KW-0732">Signal</keyword>
<dbReference type="NCBIfam" id="NF011763">
    <property type="entry name" value="PRK15217.1"/>
    <property type="match status" value="1"/>
</dbReference>
<evidence type="ECO:0000256" key="9">
    <source>
        <dbReference type="SAM" id="SignalP"/>
    </source>
</evidence>
<dbReference type="InterPro" id="IPR018030">
    <property type="entry name" value="Fimbrial_membr_usher_CS"/>
</dbReference>
<dbReference type="Gene3D" id="3.10.20.410">
    <property type="match status" value="1"/>
</dbReference>
<evidence type="ECO:0000256" key="4">
    <source>
        <dbReference type="ARBA" id="ARBA00022692"/>
    </source>
</evidence>
<dbReference type="PROSITE" id="PS01151">
    <property type="entry name" value="FIMBRIAL_USHER"/>
    <property type="match status" value="1"/>
</dbReference>
<dbReference type="Pfam" id="PF13954">
    <property type="entry name" value="PapC_N"/>
    <property type="match status" value="1"/>
</dbReference>
<protein>
    <submittedName>
        <fullName evidence="11">Fimbrial usher protein</fullName>
    </submittedName>
</protein>
<accession>A0A2X2VZJ8</accession>
<dbReference type="InterPro" id="IPR000015">
    <property type="entry name" value="Fimb_usher"/>
</dbReference>
<dbReference type="Gene3D" id="2.60.40.3110">
    <property type="match status" value="1"/>
</dbReference>
<dbReference type="SUPFAM" id="SSF141729">
    <property type="entry name" value="FimD N-terminal domain-like"/>
    <property type="match status" value="1"/>
</dbReference>
<dbReference type="EMBL" id="UAVY01000004">
    <property type="protein sequence ID" value="SQB29055.1"/>
    <property type="molecule type" value="Genomic_DNA"/>
</dbReference>
<sequence length="564" mass="63779">MLRMTPLASAILLLLPGMNAYAAEETFDTHFMMGGMKGEKVSDFRLDDSQPLSGQYDIDIYVNQQWRGKYEVIVKDNPDDTCLSREIFTRLGINTEALNNAGECLLLKQAVQGGSYAWDIGTFRLNLSVPQAYVEELEQGYVPPENWDRGINALYTSYYASQYYSDYKESGNSKSTYVRFNSGLNLLGWQLHSDASYSKSDDNRGEWKSNTLFLERGIPQILGTLCAGDMYTSSDIFDSVRFSGVRLYRDMQMLPNSKQNFTPLVQGIAQSNALVTIEQNGFVVYQKEVPPGPFSIADLQLAGGGADLDVSVKEADGSVTTYLVPYAAVPNMLQPGVSKYDFAAGRSHIEGASHQTDFAQISYQYGLNNLLTLYGGTMLADDYNAFTLGTGWNTRIGAISVDATKSHSKQDNGDVFDGQSYQIAYNKYLTQTATRFGLAAYRYSSREYRTFNDHVWANNKNNYRRDENDVYDITDYYQNDFGRKNSFSANVSQTLPEGWGSFSLSTLWRDYWGRSGNSKDYQLSYSSQWQRISYTFSASQTYDEDHHEDKRFNIFISIPFDWGR</sequence>
<organism evidence="11 12">
    <name type="scientific">Citrobacter koseri</name>
    <name type="common">Citrobacter diversus</name>
    <dbReference type="NCBI Taxonomy" id="545"/>
    <lineage>
        <taxon>Bacteria</taxon>
        <taxon>Pseudomonadati</taxon>
        <taxon>Pseudomonadota</taxon>
        <taxon>Gammaproteobacteria</taxon>
        <taxon>Enterobacterales</taxon>
        <taxon>Enterobacteriaceae</taxon>
        <taxon>Citrobacter</taxon>
    </lineage>
</organism>
<dbReference type="GO" id="GO:0009279">
    <property type="term" value="C:cell outer membrane"/>
    <property type="evidence" value="ECO:0007669"/>
    <property type="project" value="UniProtKB-SubCell"/>
</dbReference>
<evidence type="ECO:0000256" key="6">
    <source>
        <dbReference type="ARBA" id="ARBA00023136"/>
    </source>
</evidence>
<evidence type="ECO:0000256" key="7">
    <source>
        <dbReference type="ARBA" id="ARBA00023237"/>
    </source>
</evidence>
<dbReference type="PANTHER" id="PTHR30451:SF3">
    <property type="entry name" value="OUTER MEMBRANE USHER PROTEIN HTRE-RELATED"/>
    <property type="match status" value="1"/>
</dbReference>
<comment type="similarity">
    <text evidence="2 8">Belongs to the fimbrial export usher family.</text>
</comment>
<evidence type="ECO:0000313" key="12">
    <source>
        <dbReference type="Proteomes" id="UP000251584"/>
    </source>
</evidence>
<evidence type="ECO:0000256" key="8">
    <source>
        <dbReference type="RuleBase" id="RU003884"/>
    </source>
</evidence>
<dbReference type="InterPro" id="IPR037224">
    <property type="entry name" value="PapC_N_sf"/>
</dbReference>
<evidence type="ECO:0000259" key="10">
    <source>
        <dbReference type="Pfam" id="PF13954"/>
    </source>
</evidence>
<comment type="subcellular location">
    <subcellularLocation>
        <location evidence="1 8">Cell outer membrane</location>
        <topology evidence="1 8">Multi-pass membrane protein</topology>
    </subcellularLocation>
</comment>
<feature type="signal peptide" evidence="9">
    <location>
        <begin position="1"/>
        <end position="22"/>
    </location>
</feature>
<evidence type="ECO:0000256" key="5">
    <source>
        <dbReference type="ARBA" id="ARBA00022729"/>
    </source>
</evidence>
<dbReference type="AlphaFoldDB" id="A0A2X2VZJ8"/>
<dbReference type="FunFam" id="2.60.40.3110:FF:000001">
    <property type="entry name" value="Putative fimbrial outer membrane usher"/>
    <property type="match status" value="1"/>
</dbReference>
<dbReference type="InterPro" id="IPR025885">
    <property type="entry name" value="PapC_N"/>
</dbReference>
<name>A0A2X2VZJ8_CITKO</name>
<feature type="domain" description="PapC N-terminal" evidence="10">
    <location>
        <begin position="26"/>
        <end position="161"/>
    </location>
</feature>
<proteinExistence type="inferred from homology"/>
<keyword evidence="6 8" id="KW-0472">Membrane</keyword>
<keyword evidence="8" id="KW-1029">Fimbrium biogenesis</keyword>
<evidence type="ECO:0000256" key="2">
    <source>
        <dbReference type="ARBA" id="ARBA00008064"/>
    </source>
</evidence>
<dbReference type="GO" id="GO:0015473">
    <property type="term" value="F:fimbrial usher porin activity"/>
    <property type="evidence" value="ECO:0007669"/>
    <property type="project" value="InterPro"/>
</dbReference>